<proteinExistence type="predicted"/>
<evidence type="ECO:0000313" key="4">
    <source>
        <dbReference type="Proteomes" id="UP000321497"/>
    </source>
</evidence>
<dbReference type="AlphaFoldDB" id="A0A5C6Z024"/>
<dbReference type="EMBL" id="VORT01000005">
    <property type="protein sequence ID" value="TXD73345.1"/>
    <property type="molecule type" value="Genomic_DNA"/>
</dbReference>
<feature type="domain" description="Secretion system C-terminal sorting" evidence="2">
    <location>
        <begin position="47"/>
        <end position="113"/>
    </location>
</feature>
<comment type="caution">
    <text evidence="3">The sequence shown here is derived from an EMBL/GenBank/DDBJ whole genome shotgun (WGS) entry which is preliminary data.</text>
</comment>
<keyword evidence="4" id="KW-1185">Reference proteome</keyword>
<name>A0A5C6Z024_9FLAO</name>
<accession>A0A5C6Z024</accession>
<dbReference type="InterPro" id="IPR026444">
    <property type="entry name" value="Secre_tail"/>
</dbReference>
<reference evidence="3 4" key="1">
    <citation type="submission" date="2019-08" db="EMBL/GenBank/DDBJ databases">
        <title>Genome of Aequorivita antarctica SW49 (type strain).</title>
        <authorList>
            <person name="Bowman J.P."/>
        </authorList>
    </citation>
    <scope>NUCLEOTIDE SEQUENCE [LARGE SCALE GENOMIC DNA]</scope>
    <source>
        <strain evidence="3 4">SW49</strain>
    </source>
</reference>
<evidence type="ECO:0000259" key="2">
    <source>
        <dbReference type="Pfam" id="PF18962"/>
    </source>
</evidence>
<dbReference type="Proteomes" id="UP000321497">
    <property type="component" value="Unassembled WGS sequence"/>
</dbReference>
<dbReference type="Pfam" id="PF18962">
    <property type="entry name" value="Por_Secre_tail"/>
    <property type="match status" value="1"/>
</dbReference>
<organism evidence="3 4">
    <name type="scientific">Aequorivita antarctica</name>
    <dbReference type="NCBI Taxonomy" id="153266"/>
    <lineage>
        <taxon>Bacteria</taxon>
        <taxon>Pseudomonadati</taxon>
        <taxon>Bacteroidota</taxon>
        <taxon>Flavobacteriia</taxon>
        <taxon>Flavobacteriales</taxon>
        <taxon>Flavobacteriaceae</taxon>
        <taxon>Aequorivita</taxon>
    </lineage>
</organism>
<keyword evidence="1" id="KW-0732">Signal</keyword>
<gene>
    <name evidence="3" type="ORF">ESU54_08510</name>
</gene>
<dbReference type="NCBIfam" id="TIGR04183">
    <property type="entry name" value="Por_Secre_tail"/>
    <property type="match status" value="1"/>
</dbReference>
<protein>
    <submittedName>
        <fullName evidence="3">T9SS type A sorting domain-containing protein</fullName>
    </submittedName>
</protein>
<evidence type="ECO:0000256" key="1">
    <source>
        <dbReference type="ARBA" id="ARBA00022729"/>
    </source>
</evidence>
<evidence type="ECO:0000313" key="3">
    <source>
        <dbReference type="EMBL" id="TXD73345.1"/>
    </source>
</evidence>
<sequence>MPNTSYDYYVQADCGGTGTSTWSGPFTFVTDVLGTADNVIDGFTYHPNPMNEVLHLRANSTIESVVIYNILGQKVIDQNIGKATTELSVSNLSTGNYFMKVISEEQTGIYKLIKK</sequence>